<accession>A0A7J6MAX7</accession>
<dbReference type="Gene3D" id="3.40.50.1820">
    <property type="entry name" value="alpha/beta hydrolase"/>
    <property type="match status" value="1"/>
</dbReference>
<protein>
    <submittedName>
        <fullName evidence="1">Uncharacterized protein</fullName>
    </submittedName>
</protein>
<gene>
    <name evidence="1" type="ORF">FOL47_003157</name>
</gene>
<name>A0A7J6MAX7_PERCH</name>
<dbReference type="AlphaFoldDB" id="A0A7J6MAX7"/>
<sequence length="165" mass="18290">MTWIGFYHRDYCHMARTASFIIIFSPSCGLLSNEDDLCPPQAIDKRRNSPRFLLLHGWLQDHTAWGHLPRQLIQLYGGEVIMLGSPLSSTTPPCRVTDFFGMGKSPDPPAVEDLTPDLLLQQVECCIEMAGWKEEPSSSTIVASLPIYRSRITGLFGGEVVGPLG</sequence>
<dbReference type="EMBL" id="JAAPAO010000196">
    <property type="protein sequence ID" value="KAF4668161.1"/>
    <property type="molecule type" value="Genomic_DNA"/>
</dbReference>
<proteinExistence type="predicted"/>
<dbReference type="OrthoDB" id="408373at2759"/>
<reference evidence="1 2" key="1">
    <citation type="submission" date="2020-04" db="EMBL/GenBank/DDBJ databases">
        <title>Perkinsus chesapeaki whole genome sequence.</title>
        <authorList>
            <person name="Bogema D.R."/>
        </authorList>
    </citation>
    <scope>NUCLEOTIDE SEQUENCE [LARGE SCALE GENOMIC DNA]</scope>
    <source>
        <strain evidence="1">ATCC PRA-425</strain>
    </source>
</reference>
<dbReference type="SUPFAM" id="SSF53474">
    <property type="entry name" value="alpha/beta-Hydrolases"/>
    <property type="match status" value="1"/>
</dbReference>
<dbReference type="Proteomes" id="UP000591131">
    <property type="component" value="Unassembled WGS sequence"/>
</dbReference>
<dbReference type="InterPro" id="IPR029058">
    <property type="entry name" value="AB_hydrolase_fold"/>
</dbReference>
<comment type="caution">
    <text evidence="1">The sequence shown here is derived from an EMBL/GenBank/DDBJ whole genome shotgun (WGS) entry which is preliminary data.</text>
</comment>
<organism evidence="1 2">
    <name type="scientific">Perkinsus chesapeaki</name>
    <name type="common">Clam parasite</name>
    <name type="synonym">Perkinsus andrewsi</name>
    <dbReference type="NCBI Taxonomy" id="330153"/>
    <lineage>
        <taxon>Eukaryota</taxon>
        <taxon>Sar</taxon>
        <taxon>Alveolata</taxon>
        <taxon>Perkinsozoa</taxon>
        <taxon>Perkinsea</taxon>
        <taxon>Perkinsida</taxon>
        <taxon>Perkinsidae</taxon>
        <taxon>Perkinsus</taxon>
    </lineage>
</organism>
<evidence type="ECO:0000313" key="1">
    <source>
        <dbReference type="EMBL" id="KAF4668161.1"/>
    </source>
</evidence>
<keyword evidence="2" id="KW-1185">Reference proteome</keyword>
<evidence type="ECO:0000313" key="2">
    <source>
        <dbReference type="Proteomes" id="UP000591131"/>
    </source>
</evidence>